<dbReference type="SMART" id="SM00257">
    <property type="entry name" value="LysM"/>
    <property type="match status" value="4"/>
</dbReference>
<keyword evidence="2" id="KW-0812">Transmembrane</keyword>
<feature type="domain" description="LysM" evidence="6">
    <location>
        <begin position="25"/>
        <end position="68"/>
    </location>
</feature>
<keyword evidence="3" id="KW-1133">Transmembrane helix</keyword>
<keyword evidence="5" id="KW-0732">Signal</keyword>
<dbReference type="CDD" id="cd06268">
    <property type="entry name" value="PBP1_ABC_transporter_LIVBP-like"/>
    <property type="match status" value="1"/>
</dbReference>
<dbReference type="CDD" id="cd00118">
    <property type="entry name" value="LysM"/>
    <property type="match status" value="3"/>
</dbReference>
<dbReference type="Gene3D" id="3.10.350.10">
    <property type="entry name" value="LysM domain"/>
    <property type="match status" value="3"/>
</dbReference>
<dbReference type="InterPro" id="IPR036779">
    <property type="entry name" value="LysM_dom_sf"/>
</dbReference>
<gene>
    <name evidence="7" type="ORF">GCM10023330_19280</name>
</gene>
<feature type="domain" description="LysM" evidence="6">
    <location>
        <begin position="88"/>
        <end position="132"/>
    </location>
</feature>
<comment type="caution">
    <text evidence="7">The sequence shown here is derived from an EMBL/GenBank/DDBJ whole genome shotgun (WGS) entry which is preliminary data.</text>
</comment>
<reference evidence="8" key="1">
    <citation type="journal article" date="2019" name="Int. J. Syst. Evol. Microbiol.">
        <title>The Global Catalogue of Microorganisms (GCM) 10K type strain sequencing project: providing services to taxonomists for standard genome sequencing and annotation.</title>
        <authorList>
            <consortium name="The Broad Institute Genomics Platform"/>
            <consortium name="The Broad Institute Genome Sequencing Center for Infectious Disease"/>
            <person name="Wu L."/>
            <person name="Ma J."/>
        </authorList>
    </citation>
    <scope>NUCLEOTIDE SEQUENCE [LARGE SCALE GENOMIC DNA]</scope>
    <source>
        <strain evidence="8">JCM 18325</strain>
    </source>
</reference>
<evidence type="ECO:0000256" key="4">
    <source>
        <dbReference type="ARBA" id="ARBA00023136"/>
    </source>
</evidence>
<dbReference type="Pfam" id="PF01094">
    <property type="entry name" value="ANF_receptor"/>
    <property type="match status" value="1"/>
</dbReference>
<dbReference type="EMBL" id="BAABJW010000003">
    <property type="protein sequence ID" value="GAA4812158.1"/>
    <property type="molecule type" value="Genomic_DNA"/>
</dbReference>
<feature type="domain" description="LysM" evidence="6">
    <location>
        <begin position="148"/>
        <end position="191"/>
    </location>
</feature>
<dbReference type="InterPro" id="IPR001828">
    <property type="entry name" value="ANF_lig-bd_rcpt"/>
</dbReference>
<sequence length="644" mass="73586">MNRFLLTLIFVLALGFTSLNAQNFSTHQVKEGETIEKIAKRYYVTPFDIYQLNPDAKKELKPNTILIIPISKANPPKVTIEKELKGFTEHKTKRKETLYSLAKAYGITEDDIKKYNTFLYANPLRKGDKLQIPKFKITEIVEAPKLTKEYTVLPKEGKWRIAYKFGITVKELEALNPTMQEVLKEGEIINVPNLETESVKEIDDKYSYYKVMPKEGFYRLKLKLGLDQEQLEALNPGLKESGLKDGMILKIPYSNLADGILITDSKRVNLTDSISDYGIKHIALMLPFRLNRVEFDTVADTKKSIKNDPYLSASLDFYSGVLVALDSLKRLGISLKVDVFDTKYQVSEVSKIIEENNFENIDAVIGPLTSETFDKAASELRRYNTPIFSPIGSNLNLYDNVFQSKPSDELLKKKVIDFIKSDTLPKNIIIISDSKTINVSNDLKREFNGARQIYSRKNKDGKDEFFVTKEDIQNVLKPGKNIVFLETTNEGFASNVTSVLASLNNKENIELQQKPIEIKLVTTNINSAFEGDQINNTHLSKLQFHFAASSREYNENDKNSFVKTYKSIYNTTPNKRAVKGFDLTMDVVLRLVTSENLYLSVKNTPLTEYVENKFEYKKKMFGGYYNDSAYLVKYDNLTIVEVKQ</sequence>
<dbReference type="Pfam" id="PF01476">
    <property type="entry name" value="LysM"/>
    <property type="match status" value="3"/>
</dbReference>
<proteinExistence type="predicted"/>
<protein>
    <submittedName>
        <fullName evidence="7">LysM peptidoglycan-binding domain-containing protein</fullName>
    </submittedName>
</protein>
<evidence type="ECO:0000256" key="5">
    <source>
        <dbReference type="SAM" id="SignalP"/>
    </source>
</evidence>
<dbReference type="SUPFAM" id="SSF54106">
    <property type="entry name" value="LysM domain"/>
    <property type="match status" value="3"/>
</dbReference>
<evidence type="ECO:0000256" key="2">
    <source>
        <dbReference type="ARBA" id="ARBA00022692"/>
    </source>
</evidence>
<evidence type="ECO:0000259" key="6">
    <source>
        <dbReference type="PROSITE" id="PS51782"/>
    </source>
</evidence>
<keyword evidence="8" id="KW-1185">Reference proteome</keyword>
<name>A0ABP9CML4_9FLAO</name>
<evidence type="ECO:0000313" key="7">
    <source>
        <dbReference type="EMBL" id="GAA4812158.1"/>
    </source>
</evidence>
<dbReference type="Gene3D" id="3.40.50.2300">
    <property type="match status" value="2"/>
</dbReference>
<dbReference type="InterPro" id="IPR018392">
    <property type="entry name" value="LysM"/>
</dbReference>
<feature type="chain" id="PRO_5045943305" evidence="5">
    <location>
        <begin position="22"/>
        <end position="644"/>
    </location>
</feature>
<dbReference type="PANTHER" id="PTHR33734">
    <property type="entry name" value="LYSM DOMAIN-CONTAINING GPI-ANCHORED PROTEIN 2"/>
    <property type="match status" value="1"/>
</dbReference>
<dbReference type="Proteomes" id="UP001501433">
    <property type="component" value="Unassembled WGS sequence"/>
</dbReference>
<evidence type="ECO:0000256" key="1">
    <source>
        <dbReference type="ARBA" id="ARBA00004370"/>
    </source>
</evidence>
<dbReference type="PROSITE" id="PS51782">
    <property type="entry name" value="LYSM"/>
    <property type="match status" value="3"/>
</dbReference>
<dbReference type="SUPFAM" id="SSF53822">
    <property type="entry name" value="Periplasmic binding protein-like I"/>
    <property type="match status" value="1"/>
</dbReference>
<evidence type="ECO:0000256" key="3">
    <source>
        <dbReference type="ARBA" id="ARBA00022989"/>
    </source>
</evidence>
<dbReference type="InterPro" id="IPR028082">
    <property type="entry name" value="Peripla_BP_I"/>
</dbReference>
<comment type="subcellular location">
    <subcellularLocation>
        <location evidence="1">Membrane</location>
    </subcellularLocation>
</comment>
<keyword evidence="4" id="KW-0472">Membrane</keyword>
<dbReference type="RefSeq" id="WP_345276764.1">
    <property type="nucleotide sequence ID" value="NZ_BAABJW010000003.1"/>
</dbReference>
<evidence type="ECO:0000313" key="8">
    <source>
        <dbReference type="Proteomes" id="UP001501433"/>
    </source>
</evidence>
<organism evidence="7 8">
    <name type="scientific">Litoribaculum gwangyangense</name>
    <dbReference type="NCBI Taxonomy" id="1130722"/>
    <lineage>
        <taxon>Bacteria</taxon>
        <taxon>Pseudomonadati</taxon>
        <taxon>Bacteroidota</taxon>
        <taxon>Flavobacteriia</taxon>
        <taxon>Flavobacteriales</taxon>
        <taxon>Flavobacteriaceae</taxon>
        <taxon>Litoribaculum</taxon>
    </lineage>
</organism>
<dbReference type="PANTHER" id="PTHR33734:SF22">
    <property type="entry name" value="MEMBRANE-BOUND LYTIC MUREIN TRANSGLYCOSYLASE D"/>
    <property type="match status" value="1"/>
</dbReference>
<accession>A0ABP9CML4</accession>
<feature type="signal peptide" evidence="5">
    <location>
        <begin position="1"/>
        <end position="21"/>
    </location>
</feature>